<accession>B4GT07</accession>
<evidence type="ECO:0000256" key="2">
    <source>
        <dbReference type="ARBA" id="ARBA00022670"/>
    </source>
</evidence>
<evidence type="ECO:0000313" key="13">
    <source>
        <dbReference type="Proteomes" id="UP000008744"/>
    </source>
</evidence>
<feature type="active site" evidence="7">
    <location>
        <position position="89"/>
    </location>
</feature>
<dbReference type="PANTHER" id="PTHR47966">
    <property type="entry name" value="BETA-SITE APP-CLEAVING ENZYME, ISOFORM A-RELATED"/>
    <property type="match status" value="1"/>
</dbReference>
<dbReference type="KEGG" id="dpe:6596586"/>
<dbReference type="GO" id="GO:0006508">
    <property type="term" value="P:proteolysis"/>
    <property type="evidence" value="ECO:0007669"/>
    <property type="project" value="UniProtKB-KW"/>
</dbReference>
<keyword evidence="6" id="KW-0325">Glycoprotein</keyword>
<dbReference type="GO" id="GO:0005764">
    <property type="term" value="C:lysosome"/>
    <property type="evidence" value="ECO:0007669"/>
    <property type="project" value="TreeGrafter"/>
</dbReference>
<dbReference type="InterPro" id="IPR001969">
    <property type="entry name" value="Aspartic_peptidase_AS"/>
</dbReference>
<dbReference type="Pfam" id="PF00026">
    <property type="entry name" value="Asp"/>
    <property type="match status" value="1"/>
</dbReference>
<dbReference type="PROSITE" id="PS51767">
    <property type="entry name" value="PEPTIDASE_A1"/>
    <property type="match status" value="1"/>
</dbReference>
<evidence type="ECO:0000256" key="8">
    <source>
        <dbReference type="PIRSR" id="PIRSR601461-2"/>
    </source>
</evidence>
<dbReference type="Proteomes" id="UP000008744">
    <property type="component" value="Unassembled WGS sequence"/>
</dbReference>
<dbReference type="PROSITE" id="PS00141">
    <property type="entry name" value="ASP_PROTEASE"/>
    <property type="match status" value="2"/>
</dbReference>
<keyword evidence="2 9" id="KW-0645">Protease</keyword>
<dbReference type="FunFam" id="2.40.70.10:FF:000002">
    <property type="entry name" value="Vacuolar aspartic proteinase"/>
    <property type="match status" value="1"/>
</dbReference>
<dbReference type="EMBL" id="CH479189">
    <property type="protein sequence ID" value="EDW25516.1"/>
    <property type="molecule type" value="Genomic_DNA"/>
</dbReference>
<dbReference type="MEROPS" id="A01.A78"/>
<dbReference type="STRING" id="7234.B4GT07"/>
<feature type="chain" id="PRO_5002804204" evidence="10">
    <location>
        <begin position="19"/>
        <end position="387"/>
    </location>
</feature>
<feature type="disulfide bond" evidence="8">
    <location>
        <begin position="266"/>
        <end position="269"/>
    </location>
</feature>
<evidence type="ECO:0000256" key="1">
    <source>
        <dbReference type="ARBA" id="ARBA00007447"/>
    </source>
</evidence>
<dbReference type="OMA" id="YGVECAN"/>
<evidence type="ECO:0000313" key="12">
    <source>
        <dbReference type="EMBL" id="EDW25516.1"/>
    </source>
</evidence>
<dbReference type="GO" id="GO:0004190">
    <property type="term" value="F:aspartic-type endopeptidase activity"/>
    <property type="evidence" value="ECO:0007669"/>
    <property type="project" value="UniProtKB-KW"/>
</dbReference>
<dbReference type="AlphaFoldDB" id="B4GT07"/>
<feature type="disulfide bond" evidence="8">
    <location>
        <begin position="308"/>
        <end position="345"/>
    </location>
</feature>
<keyword evidence="5 8" id="KW-1015">Disulfide bond</keyword>
<evidence type="ECO:0000256" key="6">
    <source>
        <dbReference type="ARBA" id="ARBA00023180"/>
    </source>
</evidence>
<keyword evidence="13" id="KW-1185">Reference proteome</keyword>
<keyword evidence="3 9" id="KW-0064">Aspartyl protease</keyword>
<feature type="signal peptide" evidence="10">
    <location>
        <begin position="1"/>
        <end position="18"/>
    </location>
</feature>
<evidence type="ECO:0000256" key="7">
    <source>
        <dbReference type="PIRSR" id="PIRSR601461-1"/>
    </source>
</evidence>
<dbReference type="Gene3D" id="2.40.70.10">
    <property type="entry name" value="Acid Proteases"/>
    <property type="match status" value="2"/>
</dbReference>
<dbReference type="InterPro" id="IPR021109">
    <property type="entry name" value="Peptidase_aspartic_dom_sf"/>
</dbReference>
<dbReference type="SUPFAM" id="SSF50630">
    <property type="entry name" value="Acid proteases"/>
    <property type="match status" value="1"/>
</dbReference>
<feature type="disulfide bond" evidence="8">
    <location>
        <begin position="102"/>
        <end position="109"/>
    </location>
</feature>
<dbReference type="PRINTS" id="PR00792">
    <property type="entry name" value="PEPSIN"/>
</dbReference>
<dbReference type="eggNOG" id="KOG1339">
    <property type="taxonomic scope" value="Eukaryota"/>
</dbReference>
<feature type="active site" evidence="7">
    <location>
        <position position="274"/>
    </location>
</feature>
<evidence type="ECO:0000256" key="3">
    <source>
        <dbReference type="ARBA" id="ARBA00022750"/>
    </source>
</evidence>
<dbReference type="InterPro" id="IPR001461">
    <property type="entry name" value="Aspartic_peptidase_A1"/>
</dbReference>
<protein>
    <submittedName>
        <fullName evidence="12">GL26637</fullName>
    </submittedName>
</protein>
<dbReference type="InterPro" id="IPR033121">
    <property type="entry name" value="PEPTIDASE_A1"/>
</dbReference>
<dbReference type="FunFam" id="2.40.70.10:FF:000091">
    <property type="entry name" value="GG22202"/>
    <property type="match status" value="1"/>
</dbReference>
<dbReference type="SMR" id="B4GT07"/>
<comment type="similarity">
    <text evidence="1 9">Belongs to the peptidase A1 family.</text>
</comment>
<feature type="domain" description="Peptidase A1" evidence="11">
    <location>
        <begin position="71"/>
        <end position="382"/>
    </location>
</feature>
<evidence type="ECO:0000256" key="9">
    <source>
        <dbReference type="RuleBase" id="RU000454"/>
    </source>
</evidence>
<keyword evidence="4 9" id="KW-0378">Hydrolase</keyword>
<evidence type="ECO:0000259" key="11">
    <source>
        <dbReference type="PROSITE" id="PS51767"/>
    </source>
</evidence>
<evidence type="ECO:0000256" key="5">
    <source>
        <dbReference type="ARBA" id="ARBA00023157"/>
    </source>
</evidence>
<dbReference type="PANTHER" id="PTHR47966:SF51">
    <property type="entry name" value="BETA-SITE APP-CLEAVING ENZYME, ISOFORM A-RELATED"/>
    <property type="match status" value="1"/>
</dbReference>
<name>B4GT07_DROPE</name>
<dbReference type="PhylomeDB" id="B4GT07"/>
<keyword evidence="10" id="KW-0732">Signal</keyword>
<proteinExistence type="inferred from homology"/>
<gene>
    <name evidence="12" type="primary">Dper\GL26637</name>
    <name evidence="12" type="ORF">Dper_GL26637</name>
</gene>
<sequence>MRRLIVFLVLIGVGRSMAKLNRVQLQTQSNFTKTHGNVKAEKTLLAAKYLVEATTSSESTETLQNTLNMEYYGLIGIGTPEQIFRVLFDTGSANLWVPSAKCPSTNVACQKHNQYHSGQSSTYVANGESFSIQYGTGSLTGFLSEDTVWVAGIEIQQQTFAEALNEPGSTFVSAPFAGIMGLAFKSIAVDGVTPPFDNMIAQGLLDEPVISFYLQRQGTAVQGGELILGGVDPSLYTGNLTYVPVSVAGYWQFKVNSVKSGGILLCSGCQAIADTGTSLIVVPEAAYAKINSLLGATDNGEGEAFVKCADVSSLPKVNLNIGGTIFTLAPKDYVVKLTEAGQTRCMSSFTSMSGNTLWILGDVFIGKFYTVFDKGNNTIGFARVASY</sequence>
<dbReference type="OrthoDB" id="771136at2759"/>
<evidence type="ECO:0000256" key="10">
    <source>
        <dbReference type="SAM" id="SignalP"/>
    </source>
</evidence>
<evidence type="ECO:0000256" key="4">
    <source>
        <dbReference type="ARBA" id="ARBA00022801"/>
    </source>
</evidence>
<dbReference type="HOGENOM" id="CLU_013253_3_2_1"/>
<organism evidence="13">
    <name type="scientific">Drosophila persimilis</name>
    <name type="common">Fruit fly</name>
    <dbReference type="NCBI Taxonomy" id="7234"/>
    <lineage>
        <taxon>Eukaryota</taxon>
        <taxon>Metazoa</taxon>
        <taxon>Ecdysozoa</taxon>
        <taxon>Arthropoda</taxon>
        <taxon>Hexapoda</taxon>
        <taxon>Insecta</taxon>
        <taxon>Pterygota</taxon>
        <taxon>Neoptera</taxon>
        <taxon>Endopterygota</taxon>
        <taxon>Diptera</taxon>
        <taxon>Brachycera</taxon>
        <taxon>Muscomorpha</taxon>
        <taxon>Ephydroidea</taxon>
        <taxon>Drosophilidae</taxon>
        <taxon>Drosophila</taxon>
        <taxon>Sophophora</taxon>
    </lineage>
</organism>
<reference evidence="12 13" key="1">
    <citation type="journal article" date="2007" name="Nature">
        <title>Evolution of genes and genomes on the Drosophila phylogeny.</title>
        <authorList>
            <consortium name="Drosophila 12 Genomes Consortium"/>
            <person name="Clark A.G."/>
            <person name="Eisen M.B."/>
            <person name="Smith D.R."/>
            <person name="Bergman C.M."/>
            <person name="Oliver B."/>
            <person name="Markow T.A."/>
            <person name="Kaufman T.C."/>
            <person name="Kellis M."/>
            <person name="Gelbart W."/>
            <person name="Iyer V.N."/>
            <person name="Pollard D.A."/>
            <person name="Sackton T.B."/>
            <person name="Larracuente A.M."/>
            <person name="Singh N.D."/>
            <person name="Abad J.P."/>
            <person name="Abt D.N."/>
            <person name="Adryan B."/>
            <person name="Aguade M."/>
            <person name="Akashi H."/>
            <person name="Anderson W.W."/>
            <person name="Aquadro C.F."/>
            <person name="Ardell D.H."/>
            <person name="Arguello R."/>
            <person name="Artieri C.G."/>
            <person name="Barbash D.A."/>
            <person name="Barker D."/>
            <person name="Barsanti P."/>
            <person name="Batterham P."/>
            <person name="Batzoglou S."/>
            <person name="Begun D."/>
            <person name="Bhutkar A."/>
            <person name="Blanco E."/>
            <person name="Bosak S.A."/>
            <person name="Bradley R.K."/>
            <person name="Brand A.D."/>
            <person name="Brent M.R."/>
            <person name="Brooks A.N."/>
            <person name="Brown R.H."/>
            <person name="Butlin R.K."/>
            <person name="Caggese C."/>
            <person name="Calvi B.R."/>
            <person name="Bernardo de Carvalho A."/>
            <person name="Caspi A."/>
            <person name="Castrezana S."/>
            <person name="Celniker S.E."/>
            <person name="Chang J.L."/>
            <person name="Chapple C."/>
            <person name="Chatterji S."/>
            <person name="Chinwalla A."/>
            <person name="Civetta A."/>
            <person name="Clifton S.W."/>
            <person name="Comeron J.M."/>
            <person name="Costello J.C."/>
            <person name="Coyne J.A."/>
            <person name="Daub J."/>
            <person name="David R.G."/>
            <person name="Delcher A.L."/>
            <person name="Delehaunty K."/>
            <person name="Do C.B."/>
            <person name="Ebling H."/>
            <person name="Edwards K."/>
            <person name="Eickbush T."/>
            <person name="Evans J.D."/>
            <person name="Filipski A."/>
            <person name="Findeiss S."/>
            <person name="Freyhult E."/>
            <person name="Fulton L."/>
            <person name="Fulton R."/>
            <person name="Garcia A.C."/>
            <person name="Gardiner A."/>
            <person name="Garfield D.A."/>
            <person name="Garvin B.E."/>
            <person name="Gibson G."/>
            <person name="Gilbert D."/>
            <person name="Gnerre S."/>
            <person name="Godfrey J."/>
            <person name="Good R."/>
            <person name="Gotea V."/>
            <person name="Gravely B."/>
            <person name="Greenberg A.J."/>
            <person name="Griffiths-Jones S."/>
            <person name="Gross S."/>
            <person name="Guigo R."/>
            <person name="Gustafson E.A."/>
            <person name="Haerty W."/>
            <person name="Hahn M.W."/>
            <person name="Halligan D.L."/>
            <person name="Halpern A.L."/>
            <person name="Halter G.M."/>
            <person name="Han M.V."/>
            <person name="Heger A."/>
            <person name="Hillier L."/>
            <person name="Hinrichs A.S."/>
            <person name="Holmes I."/>
            <person name="Hoskins R.A."/>
            <person name="Hubisz M.J."/>
            <person name="Hultmark D."/>
            <person name="Huntley M.A."/>
            <person name="Jaffe D.B."/>
            <person name="Jagadeeshan S."/>
            <person name="Jeck W.R."/>
            <person name="Johnson J."/>
            <person name="Jones C.D."/>
            <person name="Jordan W.C."/>
            <person name="Karpen G.H."/>
            <person name="Kataoka E."/>
            <person name="Keightley P.D."/>
            <person name="Kheradpour P."/>
            <person name="Kirkness E.F."/>
            <person name="Koerich L.B."/>
            <person name="Kristiansen K."/>
            <person name="Kudrna D."/>
            <person name="Kulathinal R.J."/>
            <person name="Kumar S."/>
            <person name="Kwok R."/>
            <person name="Lander E."/>
            <person name="Langley C.H."/>
            <person name="Lapoint R."/>
            <person name="Lazzaro B.P."/>
            <person name="Lee S.J."/>
            <person name="Levesque L."/>
            <person name="Li R."/>
            <person name="Lin C.F."/>
            <person name="Lin M.F."/>
            <person name="Lindblad-Toh K."/>
            <person name="Llopart A."/>
            <person name="Long M."/>
            <person name="Low L."/>
            <person name="Lozovsky E."/>
            <person name="Lu J."/>
            <person name="Luo M."/>
            <person name="Machado C.A."/>
            <person name="Makalowski W."/>
            <person name="Marzo M."/>
            <person name="Matsuda M."/>
            <person name="Matzkin L."/>
            <person name="McAllister B."/>
            <person name="McBride C.S."/>
            <person name="McKernan B."/>
            <person name="McKernan K."/>
            <person name="Mendez-Lago M."/>
            <person name="Minx P."/>
            <person name="Mollenhauer M.U."/>
            <person name="Montooth K."/>
            <person name="Mount S.M."/>
            <person name="Mu X."/>
            <person name="Myers E."/>
            <person name="Negre B."/>
            <person name="Newfeld S."/>
            <person name="Nielsen R."/>
            <person name="Noor M.A."/>
            <person name="O'Grady P."/>
            <person name="Pachter L."/>
            <person name="Papaceit M."/>
            <person name="Parisi M.J."/>
            <person name="Parisi M."/>
            <person name="Parts L."/>
            <person name="Pedersen J.S."/>
            <person name="Pesole G."/>
            <person name="Phillippy A.M."/>
            <person name="Ponting C.P."/>
            <person name="Pop M."/>
            <person name="Porcelli D."/>
            <person name="Powell J.R."/>
            <person name="Prohaska S."/>
            <person name="Pruitt K."/>
            <person name="Puig M."/>
            <person name="Quesneville H."/>
            <person name="Ram K.R."/>
            <person name="Rand D."/>
            <person name="Rasmussen M.D."/>
            <person name="Reed L.K."/>
            <person name="Reenan R."/>
            <person name="Reily A."/>
            <person name="Remington K.A."/>
            <person name="Rieger T.T."/>
            <person name="Ritchie M.G."/>
            <person name="Robin C."/>
            <person name="Rogers Y.H."/>
            <person name="Rohde C."/>
            <person name="Rozas J."/>
            <person name="Rubenfield M.J."/>
            <person name="Ruiz A."/>
            <person name="Russo S."/>
            <person name="Salzberg S.L."/>
            <person name="Sanchez-Gracia A."/>
            <person name="Saranga D.J."/>
            <person name="Sato H."/>
            <person name="Schaeffer S.W."/>
            <person name="Schatz M.C."/>
            <person name="Schlenke T."/>
            <person name="Schwartz R."/>
            <person name="Segarra C."/>
            <person name="Singh R.S."/>
            <person name="Sirot L."/>
            <person name="Sirota M."/>
            <person name="Sisneros N.B."/>
            <person name="Smith C.D."/>
            <person name="Smith T.F."/>
            <person name="Spieth J."/>
            <person name="Stage D.E."/>
            <person name="Stark A."/>
            <person name="Stephan W."/>
            <person name="Strausberg R.L."/>
            <person name="Strempel S."/>
            <person name="Sturgill D."/>
            <person name="Sutton G."/>
            <person name="Sutton G.G."/>
            <person name="Tao W."/>
            <person name="Teichmann S."/>
            <person name="Tobari Y.N."/>
            <person name="Tomimura Y."/>
            <person name="Tsolas J.M."/>
            <person name="Valente V.L."/>
            <person name="Venter E."/>
            <person name="Venter J.C."/>
            <person name="Vicario S."/>
            <person name="Vieira F.G."/>
            <person name="Vilella A.J."/>
            <person name="Villasante A."/>
            <person name="Walenz B."/>
            <person name="Wang J."/>
            <person name="Wasserman M."/>
            <person name="Watts T."/>
            <person name="Wilson D."/>
            <person name="Wilson R.K."/>
            <person name="Wing R.A."/>
            <person name="Wolfner M.F."/>
            <person name="Wong A."/>
            <person name="Wong G.K."/>
            <person name="Wu C.I."/>
            <person name="Wu G."/>
            <person name="Yamamoto D."/>
            <person name="Yang H.P."/>
            <person name="Yang S.P."/>
            <person name="Yorke J.A."/>
            <person name="Yoshida K."/>
            <person name="Zdobnov E."/>
            <person name="Zhang P."/>
            <person name="Zhang Y."/>
            <person name="Zimin A.V."/>
            <person name="Baldwin J."/>
            <person name="Abdouelleil A."/>
            <person name="Abdulkadir J."/>
            <person name="Abebe A."/>
            <person name="Abera B."/>
            <person name="Abreu J."/>
            <person name="Acer S.C."/>
            <person name="Aftuck L."/>
            <person name="Alexander A."/>
            <person name="An P."/>
            <person name="Anderson E."/>
            <person name="Anderson S."/>
            <person name="Arachi H."/>
            <person name="Azer M."/>
            <person name="Bachantsang P."/>
            <person name="Barry A."/>
            <person name="Bayul T."/>
            <person name="Berlin A."/>
            <person name="Bessette D."/>
            <person name="Bloom T."/>
            <person name="Blye J."/>
            <person name="Boguslavskiy L."/>
            <person name="Bonnet C."/>
            <person name="Boukhgalter B."/>
            <person name="Bourzgui I."/>
            <person name="Brown A."/>
            <person name="Cahill P."/>
            <person name="Channer S."/>
            <person name="Cheshatsang Y."/>
            <person name="Chuda L."/>
            <person name="Citroen M."/>
            <person name="Collymore A."/>
            <person name="Cooke P."/>
            <person name="Costello M."/>
            <person name="D'Aco K."/>
            <person name="Daza R."/>
            <person name="De Haan G."/>
            <person name="DeGray S."/>
            <person name="DeMaso C."/>
            <person name="Dhargay N."/>
            <person name="Dooley K."/>
            <person name="Dooley E."/>
            <person name="Doricent M."/>
            <person name="Dorje P."/>
            <person name="Dorjee K."/>
            <person name="Dupes A."/>
            <person name="Elong R."/>
            <person name="Falk J."/>
            <person name="Farina A."/>
            <person name="Faro S."/>
            <person name="Ferguson D."/>
            <person name="Fisher S."/>
            <person name="Foley C.D."/>
            <person name="Franke A."/>
            <person name="Friedrich D."/>
            <person name="Gadbois L."/>
            <person name="Gearin G."/>
            <person name="Gearin C.R."/>
            <person name="Giannoukos G."/>
            <person name="Goode T."/>
            <person name="Graham J."/>
            <person name="Grandbois E."/>
            <person name="Grewal S."/>
            <person name="Gyaltsen K."/>
            <person name="Hafez N."/>
            <person name="Hagos B."/>
            <person name="Hall J."/>
            <person name="Henson C."/>
            <person name="Hollinger A."/>
            <person name="Honan T."/>
            <person name="Huard M.D."/>
            <person name="Hughes L."/>
            <person name="Hurhula B."/>
            <person name="Husby M.E."/>
            <person name="Kamat A."/>
            <person name="Kanga B."/>
            <person name="Kashin S."/>
            <person name="Khazanovich D."/>
            <person name="Kisner P."/>
            <person name="Lance K."/>
            <person name="Lara M."/>
            <person name="Lee W."/>
            <person name="Lennon N."/>
            <person name="Letendre F."/>
            <person name="LeVine R."/>
            <person name="Lipovsky A."/>
            <person name="Liu X."/>
            <person name="Liu J."/>
            <person name="Liu S."/>
            <person name="Lokyitsang T."/>
            <person name="Lokyitsang Y."/>
            <person name="Lubonja R."/>
            <person name="Lui A."/>
            <person name="MacDonald P."/>
            <person name="Magnisalis V."/>
            <person name="Maru K."/>
            <person name="Matthews C."/>
            <person name="McCusker W."/>
            <person name="McDonough S."/>
            <person name="Mehta T."/>
            <person name="Meldrim J."/>
            <person name="Meneus L."/>
            <person name="Mihai O."/>
            <person name="Mihalev A."/>
            <person name="Mihova T."/>
            <person name="Mittelman R."/>
            <person name="Mlenga V."/>
            <person name="Montmayeur A."/>
            <person name="Mulrain L."/>
            <person name="Navidi A."/>
            <person name="Naylor J."/>
            <person name="Negash T."/>
            <person name="Nguyen T."/>
            <person name="Nguyen N."/>
            <person name="Nicol R."/>
            <person name="Norbu C."/>
            <person name="Norbu N."/>
            <person name="Novod N."/>
            <person name="O'Neill B."/>
            <person name="Osman S."/>
            <person name="Markiewicz E."/>
            <person name="Oyono O.L."/>
            <person name="Patti C."/>
            <person name="Phunkhang P."/>
            <person name="Pierre F."/>
            <person name="Priest M."/>
            <person name="Raghuraman S."/>
            <person name="Rege F."/>
            <person name="Reyes R."/>
            <person name="Rise C."/>
            <person name="Rogov P."/>
            <person name="Ross K."/>
            <person name="Ryan E."/>
            <person name="Settipalli S."/>
            <person name="Shea T."/>
            <person name="Sherpa N."/>
            <person name="Shi L."/>
            <person name="Shih D."/>
            <person name="Sparrow T."/>
            <person name="Spaulding J."/>
            <person name="Stalker J."/>
            <person name="Stange-Thomann N."/>
            <person name="Stavropoulos S."/>
            <person name="Stone C."/>
            <person name="Strader C."/>
            <person name="Tesfaye S."/>
            <person name="Thomson T."/>
            <person name="Thoulutsang Y."/>
            <person name="Thoulutsang D."/>
            <person name="Topham K."/>
            <person name="Topping I."/>
            <person name="Tsamla T."/>
            <person name="Vassiliev H."/>
            <person name="Vo A."/>
            <person name="Wangchuk T."/>
            <person name="Wangdi T."/>
            <person name="Weiand M."/>
            <person name="Wilkinson J."/>
            <person name="Wilson A."/>
            <person name="Yadav S."/>
            <person name="Young G."/>
            <person name="Yu Q."/>
            <person name="Zembek L."/>
            <person name="Zhong D."/>
            <person name="Zimmer A."/>
            <person name="Zwirko Z."/>
            <person name="Jaffe D.B."/>
            <person name="Alvarez P."/>
            <person name="Brockman W."/>
            <person name="Butler J."/>
            <person name="Chin C."/>
            <person name="Gnerre S."/>
            <person name="Grabherr M."/>
            <person name="Kleber M."/>
            <person name="Mauceli E."/>
            <person name="MacCallum I."/>
        </authorList>
    </citation>
    <scope>NUCLEOTIDE SEQUENCE [LARGE SCALE GENOMIC DNA]</scope>
    <source>
        <strain evidence="13">MSH-3 / Tucson 14011-0111.49</strain>
    </source>
</reference>